<evidence type="ECO:0000256" key="2">
    <source>
        <dbReference type="ARBA" id="ARBA00007613"/>
    </source>
</evidence>
<dbReference type="AlphaFoldDB" id="A0A4R6ILC2"/>
<evidence type="ECO:0000256" key="1">
    <source>
        <dbReference type="ARBA" id="ARBA00004442"/>
    </source>
</evidence>
<keyword evidence="5" id="KW-0812">Transmembrane</keyword>
<keyword evidence="6" id="KW-0472">Membrane</keyword>
<comment type="subcellular location">
    <subcellularLocation>
        <location evidence="1">Cell outer membrane</location>
    </subcellularLocation>
</comment>
<dbReference type="GO" id="GO:0009279">
    <property type="term" value="C:cell outer membrane"/>
    <property type="evidence" value="ECO:0007669"/>
    <property type="project" value="UniProtKB-SubCell"/>
</dbReference>
<dbReference type="PANTHER" id="PTHR30026">
    <property type="entry name" value="OUTER MEMBRANE PROTEIN TOLC"/>
    <property type="match status" value="1"/>
</dbReference>
<dbReference type="InterPro" id="IPR051906">
    <property type="entry name" value="TolC-like"/>
</dbReference>
<dbReference type="EMBL" id="SNWM01000002">
    <property type="protein sequence ID" value="TDO22877.1"/>
    <property type="molecule type" value="Genomic_DNA"/>
</dbReference>
<dbReference type="InterPro" id="IPR003423">
    <property type="entry name" value="OMP_efflux"/>
</dbReference>
<organism evidence="9 10">
    <name type="scientific">Pedobacter duraquae</name>
    <dbReference type="NCBI Taxonomy" id="425511"/>
    <lineage>
        <taxon>Bacteria</taxon>
        <taxon>Pseudomonadati</taxon>
        <taxon>Bacteroidota</taxon>
        <taxon>Sphingobacteriia</taxon>
        <taxon>Sphingobacteriales</taxon>
        <taxon>Sphingobacteriaceae</taxon>
        <taxon>Pedobacter</taxon>
    </lineage>
</organism>
<dbReference type="PANTHER" id="PTHR30026:SF20">
    <property type="entry name" value="OUTER MEMBRANE PROTEIN TOLC"/>
    <property type="match status" value="1"/>
</dbReference>
<feature type="coiled-coil region" evidence="8">
    <location>
        <begin position="173"/>
        <end position="200"/>
    </location>
</feature>
<evidence type="ECO:0000313" key="9">
    <source>
        <dbReference type="EMBL" id="TDO22877.1"/>
    </source>
</evidence>
<dbReference type="Pfam" id="PF02321">
    <property type="entry name" value="OEP"/>
    <property type="match status" value="2"/>
</dbReference>
<comment type="caution">
    <text evidence="9">The sequence shown here is derived from an EMBL/GenBank/DDBJ whole genome shotgun (WGS) entry which is preliminary data.</text>
</comment>
<keyword evidence="10" id="KW-1185">Reference proteome</keyword>
<evidence type="ECO:0000256" key="6">
    <source>
        <dbReference type="ARBA" id="ARBA00023136"/>
    </source>
</evidence>
<dbReference type="GO" id="GO:0015288">
    <property type="term" value="F:porin activity"/>
    <property type="evidence" value="ECO:0007669"/>
    <property type="project" value="TreeGrafter"/>
</dbReference>
<accession>A0A4R6ILC2</accession>
<dbReference type="Gene3D" id="1.20.1600.10">
    <property type="entry name" value="Outer membrane efflux proteins (OEP)"/>
    <property type="match status" value="1"/>
</dbReference>
<keyword evidence="3" id="KW-0813">Transport</keyword>
<sequence length="460" mass="52454">MIAQIHNSLFLYMKPHNFLLFLLFAGLTLPLSGYSQTTSADKQLNNATLQEVIDFALTNKPGVKQSLIDEEIGERDIKSALSGWLPQINANGTYNNNLKQQVNTLTTNGQTSFLTLGTRHTSSVILQADQQFLNAGLIQASKAAKFYRQQYKQNTENNKITTVVDVSKAYYDILTSREQLNIINENIARLEKQLKDASAQYDVGLVDKTDYQRAQISLNNSRADKKRTDELLKYKYAYLKELIGYSPEAPFTLNLAGTNMEAGILLDTTQQTAYTNRVEYRLLQTQKQLQHLNTSYNKWTYLPTISGFANYSFNYLNNNFSNLYDNSYPGSVIGLKLSMPIFLGTKRTQEIRKSELQERRIDLDLVNTRNQINTQYEQSMATYKANLNDWKTSKSNVDISRQVYNTIKLQYDEGIKTYLDLMTSETDLRTAQLNYLNSLYSLLSAKLDVQQALGTITVNQ</sequence>
<evidence type="ECO:0000256" key="8">
    <source>
        <dbReference type="SAM" id="Coils"/>
    </source>
</evidence>
<proteinExistence type="inferred from homology"/>
<evidence type="ECO:0000256" key="5">
    <source>
        <dbReference type="ARBA" id="ARBA00022692"/>
    </source>
</evidence>
<dbReference type="GO" id="GO:0015562">
    <property type="term" value="F:efflux transmembrane transporter activity"/>
    <property type="evidence" value="ECO:0007669"/>
    <property type="project" value="InterPro"/>
</dbReference>
<dbReference type="GO" id="GO:1990281">
    <property type="term" value="C:efflux pump complex"/>
    <property type="evidence" value="ECO:0007669"/>
    <property type="project" value="TreeGrafter"/>
</dbReference>
<comment type="similarity">
    <text evidence="2">Belongs to the outer membrane factor (OMF) (TC 1.B.17) family.</text>
</comment>
<keyword evidence="8" id="KW-0175">Coiled coil</keyword>
<keyword evidence="7" id="KW-0998">Cell outer membrane</keyword>
<gene>
    <name evidence="9" type="ORF">CLV32_1862</name>
</gene>
<reference evidence="9 10" key="1">
    <citation type="submission" date="2019-03" db="EMBL/GenBank/DDBJ databases">
        <title>Genomic Encyclopedia of Archaeal and Bacterial Type Strains, Phase II (KMG-II): from individual species to whole genera.</title>
        <authorList>
            <person name="Goeker M."/>
        </authorList>
    </citation>
    <scope>NUCLEOTIDE SEQUENCE [LARGE SCALE GENOMIC DNA]</scope>
    <source>
        <strain evidence="9 10">DSM 19034</strain>
    </source>
</reference>
<dbReference type="Proteomes" id="UP000295499">
    <property type="component" value="Unassembled WGS sequence"/>
</dbReference>
<protein>
    <submittedName>
        <fullName evidence="9">Outer membrane protein TolC</fullName>
    </submittedName>
</protein>
<dbReference type="SUPFAM" id="SSF56954">
    <property type="entry name" value="Outer membrane efflux proteins (OEP)"/>
    <property type="match status" value="1"/>
</dbReference>
<name>A0A4R6ILC2_9SPHI</name>
<evidence type="ECO:0000256" key="4">
    <source>
        <dbReference type="ARBA" id="ARBA00022452"/>
    </source>
</evidence>
<evidence type="ECO:0000313" key="10">
    <source>
        <dbReference type="Proteomes" id="UP000295499"/>
    </source>
</evidence>
<keyword evidence="4" id="KW-1134">Transmembrane beta strand</keyword>
<evidence type="ECO:0000256" key="3">
    <source>
        <dbReference type="ARBA" id="ARBA00022448"/>
    </source>
</evidence>
<evidence type="ECO:0000256" key="7">
    <source>
        <dbReference type="ARBA" id="ARBA00023237"/>
    </source>
</evidence>